<comment type="caution">
    <text evidence="2">The sequence shown here is derived from an EMBL/GenBank/DDBJ whole genome shotgun (WGS) entry which is preliminary data.</text>
</comment>
<evidence type="ECO:0000313" key="2">
    <source>
        <dbReference type="EMBL" id="HHJ80154.1"/>
    </source>
</evidence>
<protein>
    <submittedName>
        <fullName evidence="2">MipA/OmpV family protein</fullName>
    </submittedName>
</protein>
<accession>A0A832J2Z1</accession>
<sequence>MKLAKSCNNVFRLGSLLLLIALTAPAQAQQKPLWELGIGSAVMQLPYYRGSAAERGYLLPYPYLIYRGDFLNIDKNGVRGRLYRSDKLVLNLSLAGGVPVPSDQNGPRQGMPDLSPTIEFGPSLDLRLWNKDQHRGQKLWLRLPLRAAYSVAGRDSAHQGWIFAPYLEFSRESYASQLEYSLSVGPMFADSKYHDYFYGVDPVYATPSRPTYRGRRGYNGSRITLLLQKRINNLSLSAFARLDSLNGTAFNDSPLLQSRRYHIIGFAISWILSQSDKRMSSP</sequence>
<organism evidence="2">
    <name type="scientific">Candidatus Tenderia electrophaga</name>
    <dbReference type="NCBI Taxonomy" id="1748243"/>
    <lineage>
        <taxon>Bacteria</taxon>
        <taxon>Pseudomonadati</taxon>
        <taxon>Pseudomonadota</taxon>
        <taxon>Gammaproteobacteria</taxon>
        <taxon>Candidatus Tenderiales</taxon>
        <taxon>Candidatus Tenderiaceae</taxon>
        <taxon>Candidatus Tenderia</taxon>
    </lineage>
</organism>
<name>A0A832J2Z1_9GAMM</name>
<reference evidence="2" key="1">
    <citation type="journal article" date="2020" name="mSystems">
        <title>Genome- and Community-Level Interaction Insights into Carbon Utilization and Element Cycling Functions of Hydrothermarchaeota in Hydrothermal Sediment.</title>
        <authorList>
            <person name="Zhou Z."/>
            <person name="Liu Y."/>
            <person name="Xu W."/>
            <person name="Pan J."/>
            <person name="Luo Z.H."/>
            <person name="Li M."/>
        </authorList>
    </citation>
    <scope>NUCLEOTIDE SEQUENCE [LARGE SCALE GENOMIC DNA]</scope>
    <source>
        <strain evidence="2">HyVt-505</strain>
    </source>
</reference>
<feature type="signal peptide" evidence="1">
    <location>
        <begin position="1"/>
        <end position="28"/>
    </location>
</feature>
<dbReference type="InterPro" id="IPR010583">
    <property type="entry name" value="MipA"/>
</dbReference>
<keyword evidence="1" id="KW-0732">Signal</keyword>
<proteinExistence type="predicted"/>
<dbReference type="Proteomes" id="UP000885832">
    <property type="component" value="Unassembled WGS sequence"/>
</dbReference>
<dbReference type="AlphaFoldDB" id="A0A832J2Z1"/>
<dbReference type="Pfam" id="PF06629">
    <property type="entry name" value="MipA"/>
    <property type="match status" value="1"/>
</dbReference>
<dbReference type="EMBL" id="DRNF01000055">
    <property type="protein sequence ID" value="HHJ80154.1"/>
    <property type="molecule type" value="Genomic_DNA"/>
</dbReference>
<feature type="chain" id="PRO_5032753502" evidence="1">
    <location>
        <begin position="29"/>
        <end position="282"/>
    </location>
</feature>
<evidence type="ECO:0000256" key="1">
    <source>
        <dbReference type="SAM" id="SignalP"/>
    </source>
</evidence>
<gene>
    <name evidence="2" type="ORF">ENJ65_00810</name>
</gene>